<evidence type="ECO:0000313" key="2">
    <source>
        <dbReference type="EMBL" id="EEH41513.2"/>
    </source>
</evidence>
<dbReference type="EMBL" id="KN293999">
    <property type="protein sequence ID" value="EEH41513.2"/>
    <property type="molecule type" value="Genomic_DNA"/>
</dbReference>
<evidence type="ECO:0000256" key="1">
    <source>
        <dbReference type="SAM" id="MobiDB-lite"/>
    </source>
</evidence>
<proteinExistence type="predicted"/>
<feature type="compositionally biased region" description="Polar residues" evidence="1">
    <location>
        <begin position="99"/>
        <end position="109"/>
    </location>
</feature>
<dbReference type="KEGG" id="pbl:PAAG_03076"/>
<feature type="region of interest" description="Disordered" evidence="1">
    <location>
        <begin position="69"/>
        <end position="111"/>
    </location>
</feature>
<dbReference type="GeneID" id="9097813"/>
<protein>
    <submittedName>
        <fullName evidence="2">Uncharacterized protein</fullName>
    </submittedName>
</protein>
<gene>
    <name evidence="2" type="ORF">PAAG_03076</name>
</gene>
<evidence type="ECO:0000313" key="3">
    <source>
        <dbReference type="Proteomes" id="UP000002059"/>
    </source>
</evidence>
<accession>C1GYC2</accession>
<dbReference type="Proteomes" id="UP000002059">
    <property type="component" value="Partially assembled WGS sequence"/>
</dbReference>
<organism evidence="2 3">
    <name type="scientific">Paracoccidioides lutzii (strain ATCC MYA-826 / Pb01)</name>
    <name type="common">Paracoccidioides brasiliensis</name>
    <dbReference type="NCBI Taxonomy" id="502779"/>
    <lineage>
        <taxon>Eukaryota</taxon>
        <taxon>Fungi</taxon>
        <taxon>Dikarya</taxon>
        <taxon>Ascomycota</taxon>
        <taxon>Pezizomycotina</taxon>
        <taxon>Eurotiomycetes</taxon>
        <taxon>Eurotiomycetidae</taxon>
        <taxon>Onygenales</taxon>
        <taxon>Ajellomycetaceae</taxon>
        <taxon>Paracoccidioides</taxon>
    </lineage>
</organism>
<reference evidence="2 3" key="1">
    <citation type="journal article" date="2011" name="PLoS Genet.">
        <title>Comparative genomic analysis of human fungal pathogens causing paracoccidioidomycosis.</title>
        <authorList>
            <person name="Desjardins C.A."/>
            <person name="Champion M.D."/>
            <person name="Holder J.W."/>
            <person name="Muszewska A."/>
            <person name="Goldberg J."/>
            <person name="Bailao A.M."/>
            <person name="Brigido M.M."/>
            <person name="Ferreira M.E."/>
            <person name="Garcia A.M."/>
            <person name="Grynberg M."/>
            <person name="Gujja S."/>
            <person name="Heiman D.I."/>
            <person name="Henn M.R."/>
            <person name="Kodira C.D."/>
            <person name="Leon-Narvaez H."/>
            <person name="Longo L.V."/>
            <person name="Ma L.J."/>
            <person name="Malavazi I."/>
            <person name="Matsuo A.L."/>
            <person name="Morais F.V."/>
            <person name="Pereira M."/>
            <person name="Rodriguez-Brito S."/>
            <person name="Sakthikumar S."/>
            <person name="Salem-Izacc S.M."/>
            <person name="Sykes S.M."/>
            <person name="Teixeira M.M."/>
            <person name="Vallejo M.C."/>
            <person name="Walter M.E."/>
            <person name="Yandava C."/>
            <person name="Young S."/>
            <person name="Zeng Q."/>
            <person name="Zucker J."/>
            <person name="Felipe M.S."/>
            <person name="Goldman G.H."/>
            <person name="Haas B.J."/>
            <person name="McEwen J.G."/>
            <person name="Nino-Vega G."/>
            <person name="Puccia R."/>
            <person name="San-Blas G."/>
            <person name="Soares C.M."/>
            <person name="Birren B.W."/>
            <person name="Cuomo C.A."/>
        </authorList>
    </citation>
    <scope>NUCLEOTIDE SEQUENCE [LARGE SCALE GENOMIC DNA]</scope>
    <source>
        <strain evidence="3">ATCC MYA-826 / Pb01</strain>
    </source>
</reference>
<dbReference type="HOGENOM" id="CLU_1845697_0_0_1"/>
<dbReference type="VEuPathDB" id="FungiDB:PAAG_03076"/>
<dbReference type="AlphaFoldDB" id="C1GYC2"/>
<sequence length="139" mass="15889">MFLCGPELWDAYNSQHPAHPATMFYGMKSTAFHDGAQNYPQRFNLKITAAEWPNNQRERLWALNETPGPIHVQHDGNTGVDHGPNSRRSPTSALEMPSTAKQCSSTYHPVSSPRHRRLRWYNCHGHGHSRSSWQMHTLS</sequence>
<keyword evidence="3" id="KW-1185">Reference proteome</keyword>
<dbReference type="RefSeq" id="XP_015702047.1">
    <property type="nucleotide sequence ID" value="XM_015844841.1"/>
</dbReference>
<name>C1GYC2_PARBA</name>